<evidence type="ECO:0000313" key="3">
    <source>
        <dbReference type="EMBL" id="CAL8074101.1"/>
    </source>
</evidence>
<dbReference type="Gene3D" id="2.170.140.10">
    <property type="entry name" value="Chitin binding domain"/>
    <property type="match status" value="1"/>
</dbReference>
<organism evidence="3 4">
    <name type="scientific">Orchesella dallaii</name>
    <dbReference type="NCBI Taxonomy" id="48710"/>
    <lineage>
        <taxon>Eukaryota</taxon>
        <taxon>Metazoa</taxon>
        <taxon>Ecdysozoa</taxon>
        <taxon>Arthropoda</taxon>
        <taxon>Hexapoda</taxon>
        <taxon>Collembola</taxon>
        <taxon>Entomobryomorpha</taxon>
        <taxon>Entomobryoidea</taxon>
        <taxon>Orchesellidae</taxon>
        <taxon>Orchesellinae</taxon>
        <taxon>Orchesella</taxon>
    </lineage>
</organism>
<name>A0ABP1PR28_9HEXA</name>
<dbReference type="InterPro" id="IPR002557">
    <property type="entry name" value="Chitin-bd_dom"/>
</dbReference>
<evidence type="ECO:0000259" key="2">
    <source>
        <dbReference type="PROSITE" id="PS50940"/>
    </source>
</evidence>
<proteinExistence type="predicted"/>
<sequence length="226" mass="25998">MDEKVNTHEVVRVQKLNFILSLLSPVKVVTCIIISLLLVGPESNLSWGKMLPNIRCDKDSYGNQECDCPEDPITERYADISDKTCEYYYLCHLGRALKRKCEPYHAFHPELRECLPRDRIPRNICKPLVNCPMRPNRYVEDPEDCTKYFLCFFGKHSHWSCPENTYFDPSQEKCIPDRAQAAACIELANKSYFKKIGFNNAPPKTSVALDKAKSHMAEEQSKKKSG</sequence>
<dbReference type="EMBL" id="CAXLJM020000007">
    <property type="protein sequence ID" value="CAL8074101.1"/>
    <property type="molecule type" value="Genomic_DNA"/>
</dbReference>
<keyword evidence="1" id="KW-1133">Transmembrane helix</keyword>
<dbReference type="Pfam" id="PF01607">
    <property type="entry name" value="CBM_14"/>
    <property type="match status" value="2"/>
</dbReference>
<comment type="caution">
    <text evidence="3">The sequence shown here is derived from an EMBL/GenBank/DDBJ whole genome shotgun (WGS) entry which is preliminary data.</text>
</comment>
<dbReference type="InterPro" id="IPR036508">
    <property type="entry name" value="Chitin-bd_dom_sf"/>
</dbReference>
<evidence type="ECO:0000256" key="1">
    <source>
        <dbReference type="SAM" id="Phobius"/>
    </source>
</evidence>
<gene>
    <name evidence="3" type="ORF">ODALV1_LOCUS2799</name>
</gene>
<feature type="domain" description="Chitin-binding type-2" evidence="2">
    <location>
        <begin position="65"/>
        <end position="127"/>
    </location>
</feature>
<keyword evidence="1" id="KW-0812">Transmembrane</keyword>
<feature type="transmembrane region" description="Helical" evidence="1">
    <location>
        <begin position="18"/>
        <end position="40"/>
    </location>
</feature>
<protein>
    <recommendedName>
        <fullName evidence="2">Chitin-binding type-2 domain-containing protein</fullName>
    </recommendedName>
</protein>
<evidence type="ECO:0000313" key="4">
    <source>
        <dbReference type="Proteomes" id="UP001642540"/>
    </source>
</evidence>
<dbReference type="SMART" id="SM00494">
    <property type="entry name" value="ChtBD2"/>
    <property type="match status" value="2"/>
</dbReference>
<dbReference type="Proteomes" id="UP001642540">
    <property type="component" value="Unassembled WGS sequence"/>
</dbReference>
<dbReference type="SUPFAM" id="SSF57625">
    <property type="entry name" value="Invertebrate chitin-binding proteins"/>
    <property type="match status" value="2"/>
</dbReference>
<dbReference type="PROSITE" id="PS50940">
    <property type="entry name" value="CHIT_BIND_II"/>
    <property type="match status" value="2"/>
</dbReference>
<keyword evidence="1" id="KW-0472">Membrane</keyword>
<reference evidence="3 4" key="1">
    <citation type="submission" date="2024-08" db="EMBL/GenBank/DDBJ databases">
        <authorList>
            <person name="Cucini C."/>
            <person name="Frati F."/>
        </authorList>
    </citation>
    <scope>NUCLEOTIDE SEQUENCE [LARGE SCALE GENOMIC DNA]</scope>
</reference>
<accession>A0ABP1PR28</accession>
<feature type="domain" description="Chitin-binding type-2" evidence="2">
    <location>
        <begin position="128"/>
        <end position="186"/>
    </location>
</feature>
<keyword evidence="4" id="KW-1185">Reference proteome</keyword>